<comment type="similarity">
    <text evidence="1">Belongs to the short-chain dehydrogenases/reductases (SDR) family.</text>
</comment>
<dbReference type="Gene3D" id="3.40.50.720">
    <property type="entry name" value="NAD(P)-binding Rossmann-like Domain"/>
    <property type="match status" value="1"/>
</dbReference>
<dbReference type="VEuPathDB" id="FungiDB:I7I51_06605"/>
<dbReference type="PANTHER" id="PTHR24320:SF154">
    <property type="entry name" value="OXIDOREDUCTASE, SHORT-CHAIN DEHYDROGENASE_REDUCTASE FAMILY (AFU_ORTHOLOGUE AFUA_2G04560)"/>
    <property type="match status" value="1"/>
</dbReference>
<keyword evidence="2" id="KW-0521">NADP</keyword>
<sequence length="348" mass="37408">MSITYNPDNDIPDLSGKVIVITGGKPTNQHSHSVLTTMLIIKSTGTAGVGKEAIKQLIKHNPAHIYFTGRNVQAANSLIDEIKATTNNGNCITFVACDQTSLHSVRDAAQVLLVKSGNLIDVLICNAGVMAVQPALSKDGYEIQFAINHLAHAMLVKLCLPALQNARAKSGGGSGHGRIVITSSLAFKEAPKKTGIDFERLKEAQGGVSGPAMLAKYTLYSQSKLANVLHGSELARRYPELTVASVHPGVIMTTELMDHMNCVDRFVVKMAVRNFLHVGLQEGSYNTLWGATTTQIAKTGEDDAGFLKSGGIYHPVGTPIPHTPLSGDEALAKQLWEWTEKELEGYLK</sequence>
<evidence type="ECO:0000256" key="3">
    <source>
        <dbReference type="ARBA" id="ARBA00023002"/>
    </source>
</evidence>
<evidence type="ECO:0000256" key="1">
    <source>
        <dbReference type="ARBA" id="ARBA00006484"/>
    </source>
</evidence>
<evidence type="ECO:0000313" key="4">
    <source>
        <dbReference type="EMBL" id="QSS65756.1"/>
    </source>
</evidence>
<dbReference type="PANTHER" id="PTHR24320">
    <property type="entry name" value="RETINOL DEHYDROGENASE"/>
    <property type="match status" value="1"/>
</dbReference>
<protein>
    <submittedName>
        <fullName evidence="4">Oxidoreductase</fullName>
    </submittedName>
</protein>
<evidence type="ECO:0000256" key="2">
    <source>
        <dbReference type="ARBA" id="ARBA00022857"/>
    </source>
</evidence>
<dbReference type="AlphaFoldDB" id="A0A8A1MH09"/>
<evidence type="ECO:0000313" key="5">
    <source>
        <dbReference type="Proteomes" id="UP000663671"/>
    </source>
</evidence>
<dbReference type="EMBL" id="CP069115">
    <property type="protein sequence ID" value="QSS65756.1"/>
    <property type="molecule type" value="Genomic_DNA"/>
</dbReference>
<dbReference type="GO" id="GO:0016491">
    <property type="term" value="F:oxidoreductase activity"/>
    <property type="evidence" value="ECO:0007669"/>
    <property type="project" value="UniProtKB-KW"/>
</dbReference>
<dbReference type="Pfam" id="PF00106">
    <property type="entry name" value="adh_short"/>
    <property type="match status" value="1"/>
</dbReference>
<keyword evidence="3" id="KW-0560">Oxidoreductase</keyword>
<dbReference type="SUPFAM" id="SSF51735">
    <property type="entry name" value="NAD(P)-binding Rossmann-fold domains"/>
    <property type="match status" value="1"/>
</dbReference>
<gene>
    <name evidence="4" type="ORF">I7I51_06605</name>
</gene>
<name>A0A8A1MH09_AJECA</name>
<dbReference type="Proteomes" id="UP000663671">
    <property type="component" value="Chromosome 3"/>
</dbReference>
<dbReference type="OrthoDB" id="191139at2759"/>
<dbReference type="PRINTS" id="PR00081">
    <property type="entry name" value="GDHRDH"/>
</dbReference>
<proteinExistence type="inferred from homology"/>
<dbReference type="InterPro" id="IPR036291">
    <property type="entry name" value="NAD(P)-bd_dom_sf"/>
</dbReference>
<accession>A0A8A1MH09</accession>
<dbReference type="InterPro" id="IPR002347">
    <property type="entry name" value="SDR_fam"/>
</dbReference>
<organism evidence="4 5">
    <name type="scientific">Ajellomyces capsulatus</name>
    <name type="common">Darling's disease fungus</name>
    <name type="synonym">Histoplasma capsulatum</name>
    <dbReference type="NCBI Taxonomy" id="5037"/>
    <lineage>
        <taxon>Eukaryota</taxon>
        <taxon>Fungi</taxon>
        <taxon>Dikarya</taxon>
        <taxon>Ascomycota</taxon>
        <taxon>Pezizomycotina</taxon>
        <taxon>Eurotiomycetes</taxon>
        <taxon>Eurotiomycetidae</taxon>
        <taxon>Onygenales</taxon>
        <taxon>Ajellomycetaceae</taxon>
        <taxon>Histoplasma</taxon>
    </lineage>
</organism>
<reference evidence="4" key="1">
    <citation type="submission" date="2021-01" db="EMBL/GenBank/DDBJ databases">
        <title>Chromosome-level genome assembly of a human fungal pathogen reveals clustering of transcriptionally co-regulated genes.</title>
        <authorList>
            <person name="Voorhies M."/>
            <person name="Cohen S."/>
            <person name="Shea T.P."/>
            <person name="Petrus S."/>
            <person name="Munoz J.F."/>
            <person name="Poplawski S."/>
            <person name="Goldman W.E."/>
            <person name="Michael T."/>
            <person name="Cuomo C.A."/>
            <person name="Sil A."/>
            <person name="Beyhan S."/>
        </authorList>
    </citation>
    <scope>NUCLEOTIDE SEQUENCE</scope>
    <source>
        <strain evidence="4">WU24</strain>
    </source>
</reference>